<reference evidence="2 3" key="1">
    <citation type="submission" date="2017-03" db="EMBL/GenBank/DDBJ databases">
        <title>Genomic and clinical evidence uncovers the enterohepatic species Helicobacter valdiviensis as a potential human intestinal pathogen.</title>
        <authorList>
            <person name="Fresia P."/>
            <person name="Jara R."/>
            <person name="Sierra R."/>
            <person name="Ferres I."/>
            <person name="Greif G."/>
            <person name="Iraola G."/>
            <person name="Collado L."/>
        </authorList>
    </citation>
    <scope>NUCLEOTIDE SEQUENCE [LARGE SCALE GENOMIC DNA]</scope>
    <source>
        <strain evidence="2 3">WBE14</strain>
    </source>
</reference>
<accession>A0A2W6MVA5</accession>
<name>A0A2W6MVA5_9HELI</name>
<dbReference type="EMBL" id="NBIU01000009">
    <property type="protein sequence ID" value="PZT48337.1"/>
    <property type="molecule type" value="Genomic_DNA"/>
</dbReference>
<gene>
    <name evidence="2" type="ORF">B6S12_04580</name>
</gene>
<organism evidence="2 3">
    <name type="scientific">Helicobacter valdiviensis</name>
    <dbReference type="NCBI Taxonomy" id="1458358"/>
    <lineage>
        <taxon>Bacteria</taxon>
        <taxon>Pseudomonadati</taxon>
        <taxon>Campylobacterota</taxon>
        <taxon>Epsilonproteobacteria</taxon>
        <taxon>Campylobacterales</taxon>
        <taxon>Helicobacteraceae</taxon>
        <taxon>Helicobacter</taxon>
    </lineage>
</organism>
<keyword evidence="1" id="KW-0812">Transmembrane</keyword>
<keyword evidence="1" id="KW-0472">Membrane</keyword>
<comment type="caution">
    <text evidence="2">The sequence shown here is derived from an EMBL/GenBank/DDBJ whole genome shotgun (WGS) entry which is preliminary data.</text>
</comment>
<sequence>MFAVKEQNVIASKYEIFAWQSLLKIKKYSSFIVKLFKKLKHSIVLPLGYFLDCRSVSLHVVTFFVSLDYHKLCSCGAISLYLINFVIKIFKLIFLCYNFNALSFVFIVF</sequence>
<dbReference type="AlphaFoldDB" id="A0A2W6MVA5"/>
<feature type="transmembrane region" description="Helical" evidence="1">
    <location>
        <begin position="43"/>
        <end position="65"/>
    </location>
</feature>
<evidence type="ECO:0008006" key="4">
    <source>
        <dbReference type="Google" id="ProtNLM"/>
    </source>
</evidence>
<keyword evidence="1" id="KW-1133">Transmembrane helix</keyword>
<evidence type="ECO:0000256" key="1">
    <source>
        <dbReference type="SAM" id="Phobius"/>
    </source>
</evidence>
<evidence type="ECO:0000313" key="2">
    <source>
        <dbReference type="EMBL" id="PZT48337.1"/>
    </source>
</evidence>
<keyword evidence="3" id="KW-1185">Reference proteome</keyword>
<feature type="transmembrane region" description="Helical" evidence="1">
    <location>
        <begin position="85"/>
        <end position="108"/>
    </location>
</feature>
<evidence type="ECO:0000313" key="3">
    <source>
        <dbReference type="Proteomes" id="UP000249746"/>
    </source>
</evidence>
<protein>
    <recommendedName>
        <fullName evidence="4">Transmembrane protein</fullName>
    </recommendedName>
</protein>
<proteinExistence type="predicted"/>
<dbReference type="Proteomes" id="UP000249746">
    <property type="component" value="Unassembled WGS sequence"/>
</dbReference>